<name>A0A451AXP4_9GAMM</name>
<accession>A0A451AXP4</accession>
<dbReference type="EMBL" id="CAADFZ010000034">
    <property type="protein sequence ID" value="VFK63474.1"/>
    <property type="molecule type" value="Genomic_DNA"/>
</dbReference>
<evidence type="ECO:0000313" key="3">
    <source>
        <dbReference type="EMBL" id="VFK70824.1"/>
    </source>
</evidence>
<reference evidence="3" key="1">
    <citation type="submission" date="2019-02" db="EMBL/GenBank/DDBJ databases">
        <authorList>
            <person name="Gruber-Vodicka R. H."/>
            <person name="Seah K. B. B."/>
        </authorList>
    </citation>
    <scope>NUCLEOTIDE SEQUENCE</scope>
    <source>
        <strain evidence="3">BECK_BY19</strain>
        <strain evidence="2">BECK_BY8</strain>
    </source>
</reference>
<dbReference type="SUPFAM" id="SSF47336">
    <property type="entry name" value="ACP-like"/>
    <property type="match status" value="1"/>
</dbReference>
<gene>
    <name evidence="2" type="ORF">BECKUNK1418G_GA0071005_10342</name>
    <name evidence="3" type="ORF">BECKUNK1418H_GA0071006_10403</name>
</gene>
<protein>
    <submittedName>
        <fullName evidence="3">Acyl carrier protein</fullName>
    </submittedName>
</protein>
<organism evidence="3">
    <name type="scientific">Candidatus Kentrum sp. UNK</name>
    <dbReference type="NCBI Taxonomy" id="2126344"/>
    <lineage>
        <taxon>Bacteria</taxon>
        <taxon>Pseudomonadati</taxon>
        <taxon>Pseudomonadota</taxon>
        <taxon>Gammaproteobacteria</taxon>
        <taxon>Candidatus Kentrum</taxon>
    </lineage>
</organism>
<evidence type="ECO:0000313" key="2">
    <source>
        <dbReference type="EMBL" id="VFK63474.1"/>
    </source>
</evidence>
<proteinExistence type="predicted"/>
<sequence length="111" mass="12788">MLLDSRFRGNDGRVTNENLWFRLGWVGTITRTIKRLLAEVKEQPELEEGLSDDADIFNDVWLDSLQTVTFLFKLEDAFDIEIDFDNFDYADMRSIGHLCEVIGAQQANNAN</sequence>
<dbReference type="EMBL" id="CAADGD010000040">
    <property type="protein sequence ID" value="VFK70824.1"/>
    <property type="molecule type" value="Genomic_DNA"/>
</dbReference>
<dbReference type="AlphaFoldDB" id="A0A451AXP4"/>
<dbReference type="InterPro" id="IPR036736">
    <property type="entry name" value="ACP-like_sf"/>
</dbReference>
<dbReference type="Pfam" id="PF00550">
    <property type="entry name" value="PP-binding"/>
    <property type="match status" value="1"/>
</dbReference>
<dbReference type="PROSITE" id="PS50075">
    <property type="entry name" value="CARRIER"/>
    <property type="match status" value="1"/>
</dbReference>
<evidence type="ECO:0000259" key="1">
    <source>
        <dbReference type="PROSITE" id="PS50075"/>
    </source>
</evidence>
<dbReference type="Gene3D" id="1.10.1200.10">
    <property type="entry name" value="ACP-like"/>
    <property type="match status" value="1"/>
</dbReference>
<feature type="domain" description="Carrier" evidence="1">
    <location>
        <begin position="27"/>
        <end position="106"/>
    </location>
</feature>
<dbReference type="InterPro" id="IPR009081">
    <property type="entry name" value="PP-bd_ACP"/>
</dbReference>